<name>A0AC61DAN2_9FIRM</name>
<reference evidence="1" key="1">
    <citation type="submission" date="2017-10" db="EMBL/GenBank/DDBJ databases">
        <title>Genome sequence of cellulolytic Lachnospiraceae bacterium XHS1971 isolated from hotspring sediment.</title>
        <authorList>
            <person name="Vasudevan G."/>
            <person name="Joshi A.J."/>
            <person name="Hivarkar S."/>
            <person name="Lanjekar V.B."/>
            <person name="Dhakephalkar P.K."/>
            <person name="Dagar S."/>
        </authorList>
    </citation>
    <scope>NUCLEOTIDE SEQUENCE</scope>
    <source>
        <strain evidence="1">XHS1971</strain>
    </source>
</reference>
<evidence type="ECO:0000313" key="2">
    <source>
        <dbReference type="Proteomes" id="UP000224460"/>
    </source>
</evidence>
<dbReference type="EMBL" id="PEDL01000014">
    <property type="protein sequence ID" value="PHV70077.1"/>
    <property type="molecule type" value="Genomic_DNA"/>
</dbReference>
<dbReference type="Proteomes" id="UP000224460">
    <property type="component" value="Unassembled WGS sequence"/>
</dbReference>
<gene>
    <name evidence="1" type="ORF">CS063_12285</name>
</gene>
<keyword evidence="2" id="KW-1185">Reference proteome</keyword>
<comment type="caution">
    <text evidence="1">The sequence shown here is derived from an EMBL/GenBank/DDBJ whole genome shotgun (WGS) entry which is preliminary data.</text>
</comment>
<accession>A0AC61DAN2</accession>
<protein>
    <submittedName>
        <fullName evidence="1">Hemerythrin</fullName>
    </submittedName>
</protein>
<evidence type="ECO:0000313" key="1">
    <source>
        <dbReference type="EMBL" id="PHV70077.1"/>
    </source>
</evidence>
<proteinExistence type="predicted"/>
<organism evidence="1 2">
    <name type="scientific">Sporanaerobium hydrogeniformans</name>
    <dbReference type="NCBI Taxonomy" id="3072179"/>
    <lineage>
        <taxon>Bacteria</taxon>
        <taxon>Bacillati</taxon>
        <taxon>Bacillota</taxon>
        <taxon>Clostridia</taxon>
        <taxon>Lachnospirales</taxon>
        <taxon>Lachnospiraceae</taxon>
        <taxon>Sporanaerobium</taxon>
    </lineage>
</organism>
<sequence length="185" mass="21823">MNSIDIMMEEHKYICRMLKVVRKVCWRILKGEEPCFEDFYKIIDFIKNYADAHHHGKEEKFLFQAMTDHLGELGSKLVRNGMLVEHDLGRLYIKELTEALERVKNGDEESKLDVLANAISYTHLLERHIAKEDEVVYTFGMRQLPNEILEQVHHQSAQFEKEAQLKEIQNNYIGLLKELEGKYLD</sequence>